<gene>
    <name evidence="9" type="ORF">DHOM_04530</name>
</gene>
<evidence type="ECO:0000256" key="7">
    <source>
        <dbReference type="ARBA" id="ARBA00023136"/>
    </source>
</evidence>
<feature type="transmembrane region" description="Helical" evidence="8">
    <location>
        <begin position="194"/>
        <end position="214"/>
    </location>
</feature>
<organism evidence="9 10">
    <name type="scientific">Dermabacter hominis 1368</name>
    <dbReference type="NCBI Taxonomy" id="1450519"/>
    <lineage>
        <taxon>Bacteria</taxon>
        <taxon>Bacillati</taxon>
        <taxon>Actinomycetota</taxon>
        <taxon>Actinomycetes</taxon>
        <taxon>Micrococcales</taxon>
        <taxon>Dermabacteraceae</taxon>
        <taxon>Dermabacter</taxon>
    </lineage>
</organism>
<dbReference type="Proteomes" id="UP000030182">
    <property type="component" value="Unassembled WGS sequence"/>
</dbReference>
<keyword evidence="6 8" id="KW-1133">Transmembrane helix</keyword>
<protein>
    <recommendedName>
        <fullName evidence="8">Probable membrane transporter protein</fullName>
    </recommendedName>
</protein>
<sequence>MEPVLGLSALLLFVMGILAGIVNAAVGSGSLLTLPVLLALGVPPGVAVRTNTIGMSFATIASVLGFRKEIAAEKRHLAPLSLTTIVCASAGSILLLLSPSSALDIVVPILIIVALALVIGQPYLTAWLNKRREADPGTQTGPVGEAYESPWLVAPMGAAAVYGGYFTAAQGVLYMGILGIATSRSMKDVNPVKNLMQLYVNATAAIVYLVAFVFFDAHVWWVGVVILAVGGMIGGYVGSHVAKRLPNSVLRATIVVVALVALVRQFV</sequence>
<feature type="transmembrane region" description="Helical" evidence="8">
    <location>
        <begin position="249"/>
        <end position="266"/>
    </location>
</feature>
<evidence type="ECO:0000313" key="10">
    <source>
        <dbReference type="Proteomes" id="UP000030182"/>
    </source>
</evidence>
<proteinExistence type="inferred from homology"/>
<feature type="transmembrane region" description="Helical" evidence="8">
    <location>
        <begin position="78"/>
        <end position="99"/>
    </location>
</feature>
<evidence type="ECO:0000256" key="5">
    <source>
        <dbReference type="ARBA" id="ARBA00022692"/>
    </source>
</evidence>
<evidence type="ECO:0000256" key="4">
    <source>
        <dbReference type="ARBA" id="ARBA00022475"/>
    </source>
</evidence>
<evidence type="ECO:0000256" key="8">
    <source>
        <dbReference type="RuleBase" id="RU363041"/>
    </source>
</evidence>
<dbReference type="InterPro" id="IPR052017">
    <property type="entry name" value="TSUP"/>
</dbReference>
<feature type="transmembrane region" description="Helical" evidence="8">
    <location>
        <begin position="105"/>
        <end position="124"/>
    </location>
</feature>
<evidence type="ECO:0000256" key="1">
    <source>
        <dbReference type="ARBA" id="ARBA00004651"/>
    </source>
</evidence>
<keyword evidence="5 8" id="KW-0812">Transmembrane</keyword>
<name>A0ABR4SM82_9MICO</name>
<comment type="subcellular location">
    <subcellularLocation>
        <location evidence="1 8">Cell membrane</location>
        <topology evidence="1 8">Multi-pass membrane protein</topology>
    </subcellularLocation>
</comment>
<dbReference type="PANTHER" id="PTHR30269:SF0">
    <property type="entry name" value="MEMBRANE TRANSPORTER PROTEIN YFCA-RELATED"/>
    <property type="match status" value="1"/>
</dbReference>
<feature type="transmembrane region" description="Helical" evidence="8">
    <location>
        <begin position="220"/>
        <end position="237"/>
    </location>
</feature>
<keyword evidence="3" id="KW-0813">Transport</keyword>
<dbReference type="InterPro" id="IPR002781">
    <property type="entry name" value="TM_pro_TauE-like"/>
</dbReference>
<reference evidence="9 10" key="1">
    <citation type="submission" date="2014-01" db="EMBL/GenBank/DDBJ databases">
        <title>Draft genome sequence of the multidrug-resistant clinical isolate Dermabacter hominis 1368.</title>
        <authorList>
            <person name="Albersmeier A."/>
            <person name="Bomholt C."/>
            <person name="Glaub A."/>
            <person name="Ruckert C."/>
            <person name="Soriano F."/>
            <person name="Fernandez-Natal I."/>
            <person name="Tauch A."/>
        </authorList>
    </citation>
    <scope>NUCLEOTIDE SEQUENCE [LARGE SCALE GENOMIC DNA]</scope>
    <source>
        <strain evidence="9 10">1368</strain>
    </source>
</reference>
<dbReference type="PANTHER" id="PTHR30269">
    <property type="entry name" value="TRANSMEMBRANE PROTEIN YFCA"/>
    <property type="match status" value="1"/>
</dbReference>
<keyword evidence="10" id="KW-1185">Reference proteome</keyword>
<comment type="caution">
    <text evidence="9">The sequence shown here is derived from an EMBL/GenBank/DDBJ whole genome shotgun (WGS) entry which is preliminary data.</text>
</comment>
<dbReference type="Pfam" id="PF01925">
    <property type="entry name" value="TauE"/>
    <property type="match status" value="1"/>
</dbReference>
<keyword evidence="7 8" id="KW-0472">Membrane</keyword>
<comment type="similarity">
    <text evidence="2 8">Belongs to the 4-toluene sulfonate uptake permease (TSUP) (TC 2.A.102) family.</text>
</comment>
<evidence type="ECO:0000256" key="3">
    <source>
        <dbReference type="ARBA" id="ARBA00022448"/>
    </source>
</evidence>
<evidence type="ECO:0000256" key="6">
    <source>
        <dbReference type="ARBA" id="ARBA00022989"/>
    </source>
</evidence>
<accession>A0ABR4SM82</accession>
<keyword evidence="4 8" id="KW-1003">Cell membrane</keyword>
<evidence type="ECO:0000313" key="9">
    <source>
        <dbReference type="EMBL" id="KDS93703.1"/>
    </source>
</evidence>
<evidence type="ECO:0000256" key="2">
    <source>
        <dbReference type="ARBA" id="ARBA00009142"/>
    </source>
</evidence>
<dbReference type="EMBL" id="JDRS01000005">
    <property type="protein sequence ID" value="KDS93703.1"/>
    <property type="molecule type" value="Genomic_DNA"/>
</dbReference>